<dbReference type="Proteomes" id="UP000027138">
    <property type="component" value="Unassembled WGS sequence"/>
</dbReference>
<dbReference type="PANTHER" id="PTHR21027:SF1">
    <property type="entry name" value="TRNA-SPLICING ENDONUCLEASE SUBUNIT SEN54"/>
    <property type="match status" value="1"/>
</dbReference>
<dbReference type="KEGG" id="jcu:105630328"/>
<evidence type="ECO:0000256" key="2">
    <source>
        <dbReference type="ARBA" id="ARBA00022694"/>
    </source>
</evidence>
<keyword evidence="5" id="KW-1185">Reference proteome</keyword>
<evidence type="ECO:0000313" key="4">
    <source>
        <dbReference type="EMBL" id="KDP41987.1"/>
    </source>
</evidence>
<accession>A0A067L0N0</accession>
<proteinExistence type="inferred from homology"/>
<dbReference type="AlphaFoldDB" id="A0A067L0N0"/>
<comment type="similarity">
    <text evidence="1">Belongs to the SEN54 family.</text>
</comment>
<reference evidence="4 5" key="1">
    <citation type="journal article" date="2014" name="PLoS ONE">
        <title>Global Analysis of Gene Expression Profiles in Physic Nut (Jatropha curcas L.) Seedlings Exposed to Salt Stress.</title>
        <authorList>
            <person name="Zhang L."/>
            <person name="Zhang C."/>
            <person name="Wu P."/>
            <person name="Chen Y."/>
            <person name="Li M."/>
            <person name="Jiang H."/>
            <person name="Wu G."/>
        </authorList>
    </citation>
    <scope>NUCLEOTIDE SEQUENCE [LARGE SCALE GENOMIC DNA]</scope>
    <source>
        <strain evidence="5">cv. GZQX0401</strain>
        <tissue evidence="4">Young leaves</tissue>
    </source>
</reference>
<dbReference type="InterPro" id="IPR024337">
    <property type="entry name" value="tRNA_splic_suSen54"/>
</dbReference>
<dbReference type="PANTHER" id="PTHR21027">
    <property type="entry name" value="TRNA-SPLICING ENDONUCLEASE SUBUNIT SEN54"/>
    <property type="match status" value="1"/>
</dbReference>
<dbReference type="OrthoDB" id="408683at2759"/>
<dbReference type="EMBL" id="KK914317">
    <property type="protein sequence ID" value="KDP41987.1"/>
    <property type="molecule type" value="Genomic_DNA"/>
</dbReference>
<protein>
    <recommendedName>
        <fullName evidence="3">tRNA-splicing endonuclease subunit Sen54 N-terminal domain-containing protein</fullName>
    </recommendedName>
</protein>
<dbReference type="STRING" id="180498.A0A067L0N0"/>
<evidence type="ECO:0000256" key="1">
    <source>
        <dbReference type="ARBA" id="ARBA00005736"/>
    </source>
</evidence>
<keyword evidence="2" id="KW-0819">tRNA processing</keyword>
<sequence>MEVVDWETSSEEGSDTEANLKDEEVYYTPGSLPKLQFRSDISKAKWDYEMGMAEVVEKKGKLWTTTGIVRSGKTYCSIEETLFLAELGALLVMDDNDDKDECLSLKDLYGKTVDENSGCCWELFEVYRHLKSLGYIVGRHGVPWSMKGVKSSCKSDSFQGTPENNGLIEDTELKDTALIVKRLSKLQVDELNPNFDVYLPNSKFRKSSPGDPAFILYLIRGSPPSKAKIEAFERQCGEVPLKYCHVDDGRVSYFSFKSVQLPVLP</sequence>
<feature type="domain" description="tRNA-splicing endonuclease subunit Sen54 N-terminal" evidence="3">
    <location>
        <begin position="33"/>
        <end position="92"/>
    </location>
</feature>
<organism evidence="4 5">
    <name type="scientific">Jatropha curcas</name>
    <name type="common">Barbados nut</name>
    <dbReference type="NCBI Taxonomy" id="180498"/>
    <lineage>
        <taxon>Eukaryota</taxon>
        <taxon>Viridiplantae</taxon>
        <taxon>Streptophyta</taxon>
        <taxon>Embryophyta</taxon>
        <taxon>Tracheophyta</taxon>
        <taxon>Spermatophyta</taxon>
        <taxon>Magnoliopsida</taxon>
        <taxon>eudicotyledons</taxon>
        <taxon>Gunneridae</taxon>
        <taxon>Pentapetalae</taxon>
        <taxon>rosids</taxon>
        <taxon>fabids</taxon>
        <taxon>Malpighiales</taxon>
        <taxon>Euphorbiaceae</taxon>
        <taxon>Crotonoideae</taxon>
        <taxon>Jatropheae</taxon>
        <taxon>Jatropha</taxon>
    </lineage>
</organism>
<evidence type="ECO:0000259" key="3">
    <source>
        <dbReference type="Pfam" id="PF12928"/>
    </source>
</evidence>
<dbReference type="GO" id="GO:0000379">
    <property type="term" value="P:tRNA-type intron splice site recognition and cleavage"/>
    <property type="evidence" value="ECO:0007669"/>
    <property type="project" value="TreeGrafter"/>
</dbReference>
<evidence type="ECO:0000313" key="5">
    <source>
        <dbReference type="Proteomes" id="UP000027138"/>
    </source>
</evidence>
<dbReference type="GO" id="GO:0000214">
    <property type="term" value="C:tRNA-intron endonuclease complex"/>
    <property type="evidence" value="ECO:0007669"/>
    <property type="project" value="TreeGrafter"/>
</dbReference>
<name>A0A067L0N0_JATCU</name>
<dbReference type="Pfam" id="PF12928">
    <property type="entry name" value="tRNA_int_end_N2"/>
    <property type="match status" value="1"/>
</dbReference>
<gene>
    <name evidence="4" type="ORF">JCGZ_27005</name>
</gene>
<dbReference type="InterPro" id="IPR024336">
    <property type="entry name" value="tRNA_splic_suSen54_N"/>
</dbReference>